<name>Q98RE4_MYCPU</name>
<feature type="transmembrane region" description="Helical" evidence="7">
    <location>
        <begin position="348"/>
        <end position="370"/>
    </location>
</feature>
<evidence type="ECO:0000313" key="10">
    <source>
        <dbReference type="Proteomes" id="UP000000528"/>
    </source>
</evidence>
<evidence type="ECO:0000259" key="8">
    <source>
        <dbReference type="Pfam" id="PF02687"/>
    </source>
</evidence>
<keyword evidence="6 7" id="KW-0472">Membrane</keyword>
<comment type="similarity">
    <text evidence="2">Belongs to the ABC-4 integral membrane protein family. LolC/E subfamily.</text>
</comment>
<organism evidence="10">
    <name type="scientific">Mycoplasmopsis pulmonis (strain UAB CTIP)</name>
    <name type="common">Mycoplasma pulmonis</name>
    <dbReference type="NCBI Taxonomy" id="272635"/>
    <lineage>
        <taxon>Bacteria</taxon>
        <taxon>Bacillati</taxon>
        <taxon>Mycoplasmatota</taxon>
        <taxon>Mycoplasmoidales</taxon>
        <taxon>Metamycoplasmataceae</taxon>
        <taxon>Mycoplasmopsis</taxon>
    </lineage>
</organism>
<sequence length="474" mass="55626">MKELKEISKDKTVIVVSHDLELAMKYAEQIIYLEEGKISKIEHLDQNQNHNENDSINFSKAIKKSLIKHKFLALPKLMVNDLRKNKLNLLLFLISLIFSLLFLFFTFLLNSANDSLTLRTNVFLENDKIFISKKDNNFFNKEEVKQIIDHSKENEKINKVLSINSLANKDLVLEYGDGHYSINQPENEFEQIEFNDFFKERIGWNLDNIEILDPNFSSQDNGIILSKHQANLIHYDINKNQDLMILSRNGNEKIKLKVLGIYHKPILNSDIKSFIDINVFNNLFKKENQQTNTTNIKNINLYIKDVKNLNSFVKELREINKNFYVENNLSNLTKIINDNSKNVRNLTYIFFGLTSFATLLIFIFYLKFHLNIKKKEMGILKVIGASKKQIIFYHLSHILLISLFSLIGIFVLFEPTVLLFNYVFKIDAFFNPSILDKIQNLFISWVVINSIMILFYFLSSYKVLRLEIAKLFKF</sequence>
<dbReference type="AlphaFoldDB" id="Q98RE4"/>
<dbReference type="EMBL" id="AL445563">
    <property type="protein sequence ID" value="CAC13238.1"/>
    <property type="molecule type" value="Genomic_DNA"/>
</dbReference>
<protein>
    <submittedName>
        <fullName evidence="9">ABC TRANSPORTER PERMEASE PROTEIN</fullName>
    </submittedName>
</protein>
<dbReference type="KEGG" id="mpu:MYPU_0650"/>
<dbReference type="Proteomes" id="UP000000528">
    <property type="component" value="Chromosome"/>
</dbReference>
<comment type="subcellular location">
    <subcellularLocation>
        <location evidence="1">Cell membrane</location>
        <topology evidence="1">Multi-pass membrane protein</topology>
    </subcellularLocation>
</comment>
<keyword evidence="5 7" id="KW-1133">Transmembrane helix</keyword>
<evidence type="ECO:0000256" key="4">
    <source>
        <dbReference type="ARBA" id="ARBA00022692"/>
    </source>
</evidence>
<feature type="transmembrane region" description="Helical" evidence="7">
    <location>
        <begin position="442"/>
        <end position="464"/>
    </location>
</feature>
<dbReference type="InterPro" id="IPR051447">
    <property type="entry name" value="Lipoprotein-release_system"/>
</dbReference>
<feature type="transmembrane region" description="Helical" evidence="7">
    <location>
        <begin position="87"/>
        <end position="109"/>
    </location>
</feature>
<evidence type="ECO:0000256" key="5">
    <source>
        <dbReference type="ARBA" id="ARBA00022989"/>
    </source>
</evidence>
<keyword evidence="4 7" id="KW-0812">Transmembrane</keyword>
<dbReference type="InterPro" id="IPR027417">
    <property type="entry name" value="P-loop_NTPase"/>
</dbReference>
<reference evidence="9 10" key="1">
    <citation type="journal article" date="2001" name="Nucleic Acids Res.">
        <title>The complete genome sequence of the murine respiratory pathogen Mycoplasma pulmonis.</title>
        <authorList>
            <person name="Chambaud I."/>
            <person name="Heilig R."/>
            <person name="Ferris S."/>
            <person name="Barbe V."/>
            <person name="Samson D."/>
            <person name="Galisson F."/>
            <person name="Moszer I."/>
            <person name="Dybvig K."/>
            <person name="Wroblewski H."/>
            <person name="Viari A."/>
            <person name="Rocha E.P.C."/>
            <person name="Blanchard A."/>
        </authorList>
    </citation>
    <scope>NUCLEOTIDE SEQUENCE [LARGE SCALE GENOMIC DNA]</scope>
    <source>
        <strain evidence="9 10">UAB CTIP</strain>
    </source>
</reference>
<proteinExistence type="inferred from homology"/>
<dbReference type="GO" id="GO:0044874">
    <property type="term" value="P:lipoprotein localization to outer membrane"/>
    <property type="evidence" value="ECO:0007669"/>
    <property type="project" value="TreeGrafter"/>
</dbReference>
<keyword evidence="3" id="KW-1003">Cell membrane</keyword>
<dbReference type="Gene3D" id="3.40.50.300">
    <property type="entry name" value="P-loop containing nucleotide triphosphate hydrolases"/>
    <property type="match status" value="1"/>
</dbReference>
<dbReference type="RefSeq" id="WP_010924869.1">
    <property type="nucleotide sequence ID" value="NC_002771.1"/>
</dbReference>
<dbReference type="BioCyc" id="MPUL272635:G1GT6-67-MONOMER"/>
<dbReference type="PIR" id="A90520">
    <property type="entry name" value="A90520"/>
</dbReference>
<dbReference type="SUPFAM" id="SSF52540">
    <property type="entry name" value="P-loop containing nucleoside triphosphate hydrolases"/>
    <property type="match status" value="1"/>
</dbReference>
<evidence type="ECO:0000256" key="1">
    <source>
        <dbReference type="ARBA" id="ARBA00004651"/>
    </source>
</evidence>
<evidence type="ECO:0000256" key="6">
    <source>
        <dbReference type="ARBA" id="ARBA00023136"/>
    </source>
</evidence>
<dbReference type="PANTHER" id="PTHR30489:SF0">
    <property type="entry name" value="LIPOPROTEIN-RELEASING SYSTEM TRANSMEMBRANE PROTEIN LOLE"/>
    <property type="match status" value="1"/>
</dbReference>
<dbReference type="STRING" id="272635.gene:17576645"/>
<keyword evidence="10" id="KW-1185">Reference proteome</keyword>
<feature type="transmembrane region" description="Helical" evidence="7">
    <location>
        <begin position="391"/>
        <end position="413"/>
    </location>
</feature>
<accession>Q98RE4</accession>
<evidence type="ECO:0000256" key="2">
    <source>
        <dbReference type="ARBA" id="ARBA00005236"/>
    </source>
</evidence>
<evidence type="ECO:0000256" key="7">
    <source>
        <dbReference type="SAM" id="Phobius"/>
    </source>
</evidence>
<dbReference type="InterPro" id="IPR003838">
    <property type="entry name" value="ABC3_permease_C"/>
</dbReference>
<dbReference type="GO" id="GO:0098797">
    <property type="term" value="C:plasma membrane protein complex"/>
    <property type="evidence" value="ECO:0007669"/>
    <property type="project" value="TreeGrafter"/>
</dbReference>
<dbReference type="Pfam" id="PF02687">
    <property type="entry name" value="FtsX"/>
    <property type="match status" value="1"/>
</dbReference>
<gene>
    <name evidence="9" type="ordered locus">MYPU_0650</name>
</gene>
<evidence type="ECO:0000256" key="3">
    <source>
        <dbReference type="ARBA" id="ARBA00022475"/>
    </source>
</evidence>
<evidence type="ECO:0000313" key="9">
    <source>
        <dbReference type="EMBL" id="CAC13238.1"/>
    </source>
</evidence>
<dbReference type="PANTHER" id="PTHR30489">
    <property type="entry name" value="LIPOPROTEIN-RELEASING SYSTEM TRANSMEMBRANE PROTEIN LOLE"/>
    <property type="match status" value="1"/>
</dbReference>
<dbReference type="HOGENOM" id="CLU_575959_0_0_14"/>
<feature type="domain" description="ABC3 transporter permease C-terminal" evidence="8">
    <location>
        <begin position="349"/>
        <end position="467"/>
    </location>
</feature>